<sequence>MKSPSPALKYQIFANPTTSETGLQSASLNVMTEHYGLVILLTANEVDQLQQNDPGNWDDRQSLRLGHCDESKVFWSAEDEVLSILIGHDDESWFASFVLPFNLLAEIRRELKGLSPWLAGRSLPKGYIGHVPEDYAGLTED</sequence>
<dbReference type="AlphaFoldDB" id="A0A7W7YEG9"/>
<dbReference type="EMBL" id="JACHIG010000010">
    <property type="protein sequence ID" value="MBB5034599.1"/>
    <property type="molecule type" value="Genomic_DNA"/>
</dbReference>
<accession>A0A7W7YEG9</accession>
<name>A0A7W7YEG9_9BACT</name>
<dbReference type="RefSeq" id="WP_184342564.1">
    <property type="nucleotide sequence ID" value="NZ_JACHIG010000010.1"/>
</dbReference>
<evidence type="ECO:0000313" key="2">
    <source>
        <dbReference type="Proteomes" id="UP000590740"/>
    </source>
</evidence>
<proteinExistence type="predicted"/>
<organism evidence="1 2">
    <name type="scientific">Prosthecobacter vanneervenii</name>
    <dbReference type="NCBI Taxonomy" id="48466"/>
    <lineage>
        <taxon>Bacteria</taxon>
        <taxon>Pseudomonadati</taxon>
        <taxon>Verrucomicrobiota</taxon>
        <taxon>Verrucomicrobiia</taxon>
        <taxon>Verrucomicrobiales</taxon>
        <taxon>Verrucomicrobiaceae</taxon>
        <taxon>Prosthecobacter</taxon>
    </lineage>
</organism>
<evidence type="ECO:0000313" key="1">
    <source>
        <dbReference type="EMBL" id="MBB5034599.1"/>
    </source>
</evidence>
<keyword evidence="2" id="KW-1185">Reference proteome</keyword>
<reference evidence="1 2" key="1">
    <citation type="submission" date="2020-08" db="EMBL/GenBank/DDBJ databases">
        <title>Genomic Encyclopedia of Type Strains, Phase IV (KMG-IV): sequencing the most valuable type-strain genomes for metagenomic binning, comparative biology and taxonomic classification.</title>
        <authorList>
            <person name="Goeker M."/>
        </authorList>
    </citation>
    <scope>NUCLEOTIDE SEQUENCE [LARGE SCALE GENOMIC DNA]</scope>
    <source>
        <strain evidence="1 2">DSM 12252</strain>
    </source>
</reference>
<gene>
    <name evidence="1" type="ORF">HNQ65_004204</name>
</gene>
<comment type="caution">
    <text evidence="1">The sequence shown here is derived from an EMBL/GenBank/DDBJ whole genome shotgun (WGS) entry which is preliminary data.</text>
</comment>
<dbReference type="Proteomes" id="UP000590740">
    <property type="component" value="Unassembled WGS sequence"/>
</dbReference>
<protein>
    <submittedName>
        <fullName evidence="1">Uncharacterized protein</fullName>
    </submittedName>
</protein>